<sequence length="137" mass="15627">MPKRNSNGGGGGGQAAKVREDPLYEQVRQIKQQKNQTKKAQYKKPKTKVAFRQEPKVAEGEKRKINYQIEKNKGLTKRRRKECRNSRVKLKNKYSKAMKKLNGLRPGVKDRMNPVHYDGEASGINMNVVKSVSLKSS</sequence>
<dbReference type="InterPro" id="IPR018972">
    <property type="entry name" value="Sas10_C_dom"/>
</dbReference>
<dbReference type="AlphaFoldDB" id="L8HB59"/>
<dbReference type="Proteomes" id="UP000011083">
    <property type="component" value="Unassembled WGS sequence"/>
</dbReference>
<comment type="subcellular location">
    <subcellularLocation>
        <location evidence="1">Nucleus</location>
    </subcellularLocation>
</comment>
<evidence type="ECO:0000256" key="2">
    <source>
        <dbReference type="ARBA" id="ARBA00010979"/>
    </source>
</evidence>
<comment type="similarity">
    <text evidence="2">Belongs to the SAS10 family.</text>
</comment>
<evidence type="ECO:0000313" key="7">
    <source>
        <dbReference type="Proteomes" id="UP000011083"/>
    </source>
</evidence>
<dbReference type="KEGG" id="acan:ACA1_149220"/>
<evidence type="ECO:0000313" key="6">
    <source>
        <dbReference type="EMBL" id="ELR22754.1"/>
    </source>
</evidence>
<evidence type="ECO:0000256" key="3">
    <source>
        <dbReference type="ARBA" id="ARBA00023242"/>
    </source>
</evidence>
<evidence type="ECO:0000256" key="1">
    <source>
        <dbReference type="ARBA" id="ARBA00004123"/>
    </source>
</evidence>
<feature type="region of interest" description="Disordered" evidence="4">
    <location>
        <begin position="1"/>
        <end position="57"/>
    </location>
</feature>
<dbReference type="STRING" id="1257118.L8HB59"/>
<dbReference type="PANTHER" id="PTHR13237:SF8">
    <property type="entry name" value="SOMETHING ABOUT SILENCING PROTEIN 10"/>
    <property type="match status" value="1"/>
</dbReference>
<dbReference type="Pfam" id="PF09368">
    <property type="entry name" value="Sas10"/>
    <property type="match status" value="1"/>
</dbReference>
<dbReference type="VEuPathDB" id="AmoebaDB:ACA1_149220"/>
<gene>
    <name evidence="6" type="ORF">ACA1_149220</name>
</gene>
<protein>
    <submittedName>
        <fullName evidence="6">Sas10 Cterminal domain containing protein</fullName>
    </submittedName>
</protein>
<proteinExistence type="inferred from homology"/>
<evidence type="ECO:0000259" key="5">
    <source>
        <dbReference type="Pfam" id="PF09368"/>
    </source>
</evidence>
<feature type="compositionally biased region" description="Basic residues" evidence="4">
    <location>
        <begin position="36"/>
        <end position="49"/>
    </location>
</feature>
<name>L8HB59_ACACF</name>
<organism evidence="6 7">
    <name type="scientific">Acanthamoeba castellanii (strain ATCC 30010 / Neff)</name>
    <dbReference type="NCBI Taxonomy" id="1257118"/>
    <lineage>
        <taxon>Eukaryota</taxon>
        <taxon>Amoebozoa</taxon>
        <taxon>Discosea</taxon>
        <taxon>Longamoebia</taxon>
        <taxon>Centramoebida</taxon>
        <taxon>Acanthamoebidae</taxon>
        <taxon>Acanthamoeba</taxon>
    </lineage>
</organism>
<keyword evidence="3" id="KW-0539">Nucleus</keyword>
<reference evidence="6 7" key="1">
    <citation type="journal article" date="2013" name="Genome Biol.">
        <title>Genome of Acanthamoeba castellanii highlights extensive lateral gene transfer and early evolution of tyrosine kinase signaling.</title>
        <authorList>
            <person name="Clarke M."/>
            <person name="Lohan A.J."/>
            <person name="Liu B."/>
            <person name="Lagkouvardos I."/>
            <person name="Roy S."/>
            <person name="Zafar N."/>
            <person name="Bertelli C."/>
            <person name="Schilde C."/>
            <person name="Kianianmomeni A."/>
            <person name="Burglin T.R."/>
            <person name="Frech C."/>
            <person name="Turcotte B."/>
            <person name="Kopec K.O."/>
            <person name="Synnott J.M."/>
            <person name="Choo C."/>
            <person name="Paponov I."/>
            <person name="Finkler A."/>
            <person name="Soon Heng Tan C."/>
            <person name="Hutchins A.P."/>
            <person name="Weinmeier T."/>
            <person name="Rattei T."/>
            <person name="Chu J.S."/>
            <person name="Gimenez G."/>
            <person name="Irimia M."/>
            <person name="Rigden D.J."/>
            <person name="Fitzpatrick D.A."/>
            <person name="Lorenzo-Morales J."/>
            <person name="Bateman A."/>
            <person name="Chiu C.H."/>
            <person name="Tang P."/>
            <person name="Hegemann P."/>
            <person name="Fromm H."/>
            <person name="Raoult D."/>
            <person name="Greub G."/>
            <person name="Miranda-Saavedra D."/>
            <person name="Chen N."/>
            <person name="Nash P."/>
            <person name="Ginger M.L."/>
            <person name="Horn M."/>
            <person name="Schaap P."/>
            <person name="Caler L."/>
            <person name="Loftus B."/>
        </authorList>
    </citation>
    <scope>NUCLEOTIDE SEQUENCE [LARGE SCALE GENOMIC DNA]</scope>
    <source>
        <strain evidence="6 7">Neff</strain>
    </source>
</reference>
<dbReference type="OrthoDB" id="1924577at2759"/>
<keyword evidence="7" id="KW-1185">Reference proteome</keyword>
<evidence type="ECO:0000256" key="4">
    <source>
        <dbReference type="SAM" id="MobiDB-lite"/>
    </source>
</evidence>
<dbReference type="GO" id="GO:0000462">
    <property type="term" value="P:maturation of SSU-rRNA from tricistronic rRNA transcript (SSU-rRNA, 5.8S rRNA, LSU-rRNA)"/>
    <property type="evidence" value="ECO:0007669"/>
    <property type="project" value="TreeGrafter"/>
</dbReference>
<dbReference type="RefSeq" id="XP_004351531.1">
    <property type="nucleotide sequence ID" value="XM_004351479.1"/>
</dbReference>
<dbReference type="EMBL" id="KB007870">
    <property type="protein sequence ID" value="ELR22754.1"/>
    <property type="molecule type" value="Genomic_DNA"/>
</dbReference>
<dbReference type="PANTHER" id="PTHR13237">
    <property type="entry name" value="SOMETHING ABOUT SILENCING PROTEIN 10-RELATED"/>
    <property type="match status" value="1"/>
</dbReference>
<dbReference type="GeneID" id="14923713"/>
<feature type="domain" description="Sas10 C-terminal" evidence="5">
    <location>
        <begin position="59"/>
        <end position="134"/>
    </location>
</feature>
<accession>L8HB59</accession>
<dbReference type="GO" id="GO:0032040">
    <property type="term" value="C:small-subunit processome"/>
    <property type="evidence" value="ECO:0007669"/>
    <property type="project" value="TreeGrafter"/>
</dbReference>
<dbReference type="OMA" id="HYDGEAS"/>